<keyword evidence="4 7" id="KW-0808">Transferase</keyword>
<dbReference type="InterPro" id="IPR007507">
    <property type="entry name" value="Glycos_transf_N"/>
</dbReference>
<keyword evidence="7" id="KW-0448">Lipopolysaccharide biosynthesis</keyword>
<comment type="caution">
    <text evidence="9">The sequence shown here is derived from an EMBL/GenBank/DDBJ whole genome shotgun (WGS) entry which is preliminary data.</text>
</comment>
<dbReference type="SUPFAM" id="SSF53756">
    <property type="entry name" value="UDP-Glycosyltransferase/glycogen phosphorylase"/>
    <property type="match status" value="1"/>
</dbReference>
<dbReference type="PANTHER" id="PTHR42755">
    <property type="entry name" value="3-DEOXY-MANNO-OCTULOSONATE CYTIDYLYLTRANSFERASE"/>
    <property type="match status" value="1"/>
</dbReference>
<proteinExistence type="inferred from homology"/>
<keyword evidence="7" id="KW-0472">Membrane</keyword>
<protein>
    <recommendedName>
        <fullName evidence="3 7">3-deoxy-D-manno-octulosonic acid transferase</fullName>
        <shortName evidence="7">Kdo transferase</shortName>
        <ecNumber evidence="2 7">2.4.99.12</ecNumber>
    </recommendedName>
    <alternativeName>
        <fullName evidence="5 7">Lipid IV(A) 3-deoxy-D-manno-octulosonic acid transferase</fullName>
    </alternativeName>
</protein>
<dbReference type="Pfam" id="PF04413">
    <property type="entry name" value="Glycos_transf_N"/>
    <property type="match status" value="1"/>
</dbReference>
<organism evidence="9 10">
    <name type="scientific">Zhongshania guokunii</name>
    <dbReference type="NCBI Taxonomy" id="641783"/>
    <lineage>
        <taxon>Bacteria</taxon>
        <taxon>Pseudomonadati</taxon>
        <taxon>Pseudomonadota</taxon>
        <taxon>Gammaproteobacteria</taxon>
        <taxon>Cellvibrionales</taxon>
        <taxon>Spongiibacteraceae</taxon>
        <taxon>Zhongshania</taxon>
    </lineage>
</organism>
<reference evidence="9 10" key="1">
    <citation type="journal article" date="2011" name="Int. J. Syst. Evol. Microbiol.">
        <title>Zhongshania antarctica gen. nov., sp. nov. and Zhongshania guokunii sp. nov., gammaproteobacteria respectively isolated from coastal attached (fast) ice and surface seawater of the Antarctic.</title>
        <authorList>
            <person name="Li H.J."/>
            <person name="Zhang X.Y."/>
            <person name="Chen C.X."/>
            <person name="Zhang Y.J."/>
            <person name="Gao Z.M."/>
            <person name="Yu Y."/>
            <person name="Chen X.L."/>
            <person name="Chen B."/>
            <person name="Zhang Y.Z."/>
        </authorList>
    </citation>
    <scope>NUCLEOTIDE SEQUENCE [LARGE SCALE GENOMIC DNA]</scope>
    <source>
        <strain evidence="9 10">ZS6-22T</strain>
    </source>
</reference>
<keyword evidence="9" id="KW-0328">Glycosyltransferase</keyword>
<evidence type="ECO:0000256" key="3">
    <source>
        <dbReference type="ARBA" id="ARBA00019077"/>
    </source>
</evidence>
<evidence type="ECO:0000256" key="6">
    <source>
        <dbReference type="ARBA" id="ARBA00049183"/>
    </source>
</evidence>
<name>A0ABV3U1Y5_9GAMM</name>
<evidence type="ECO:0000313" key="10">
    <source>
        <dbReference type="Proteomes" id="UP001557485"/>
    </source>
</evidence>
<keyword evidence="7" id="KW-1003">Cell membrane</keyword>
<dbReference type="InterPro" id="IPR038107">
    <property type="entry name" value="Glycos_transf_N_sf"/>
</dbReference>
<feature type="domain" description="3-deoxy-D-manno-octulosonic-acid transferase N-terminal" evidence="8">
    <location>
        <begin position="33"/>
        <end position="210"/>
    </location>
</feature>
<comment type="similarity">
    <text evidence="7">Belongs to the glycosyltransferase group 1 family.</text>
</comment>
<evidence type="ECO:0000256" key="2">
    <source>
        <dbReference type="ARBA" id="ARBA00012621"/>
    </source>
</evidence>
<dbReference type="GO" id="GO:0043842">
    <property type="term" value="F:Kdo transferase activity"/>
    <property type="evidence" value="ECO:0007669"/>
    <property type="project" value="UniProtKB-EC"/>
</dbReference>
<evidence type="ECO:0000259" key="8">
    <source>
        <dbReference type="Pfam" id="PF04413"/>
    </source>
</evidence>
<evidence type="ECO:0000256" key="5">
    <source>
        <dbReference type="ARBA" id="ARBA00031445"/>
    </source>
</evidence>
<dbReference type="EC" id="2.4.99.12" evidence="2 7"/>
<evidence type="ECO:0000313" key="9">
    <source>
        <dbReference type="EMBL" id="MEX1667905.1"/>
    </source>
</evidence>
<dbReference type="PANTHER" id="PTHR42755:SF1">
    <property type="entry name" value="3-DEOXY-D-MANNO-OCTULOSONIC ACID TRANSFERASE, MITOCHONDRIAL-RELATED"/>
    <property type="match status" value="1"/>
</dbReference>
<dbReference type="Proteomes" id="UP001557485">
    <property type="component" value="Unassembled WGS sequence"/>
</dbReference>
<gene>
    <name evidence="9" type="primary">waaA</name>
    <name evidence="9" type="ORF">AB4876_03225</name>
</gene>
<comment type="function">
    <text evidence="7">Involved in lipopolysaccharide (LPS) biosynthesis. Catalyzes the transfer of 3-deoxy-D-manno-octulosonate (Kdo) residue(s) from CMP-Kdo to lipid IV(A), the tetraacyldisaccharide-1,4'-bisphosphate precursor of lipid A.</text>
</comment>
<accession>A0ABV3U1Y5</accession>
<dbReference type="Gene3D" id="3.40.50.2000">
    <property type="entry name" value="Glycogen Phosphorylase B"/>
    <property type="match status" value="1"/>
</dbReference>
<dbReference type="NCBIfam" id="NF004388">
    <property type="entry name" value="PRK05749.1-4"/>
    <property type="match status" value="1"/>
</dbReference>
<dbReference type="RefSeq" id="WP_368380205.1">
    <property type="nucleotide sequence ID" value="NZ_JBFRYA010000002.1"/>
</dbReference>
<evidence type="ECO:0000256" key="4">
    <source>
        <dbReference type="ARBA" id="ARBA00022679"/>
    </source>
</evidence>
<comment type="pathway">
    <text evidence="1 7">Bacterial outer membrane biogenesis; LPS core biosynthesis.</text>
</comment>
<sequence length="428" mass="45812">MSRFLYSAFFYLILPLVLLRLLWRAWQAPAYRQRIAERFGFFKAPARTGGLWIHAVSVGESIAAAPLVRHFLEHHPDLPVVVTTMTPTGSERVQAMFGAEVFHVYAPYDLPDAIARFLNRVQPRVAVIMETEIWPNMVCQTQGRGIPVVLANARLSARSARGYGRIAGLSRAVFSRFSQVVAQGEADGARFVALGLPESQLTVSGSIKFDLTIPAALREQAEGLRGAWLGSRPVWIAASTHAGEDEVLLAAHQALLAQFPDALLILVPRHPERFPKVAELIASNNLSFERRSASLGAAGTVPVASGTAVILGDTMGELLLLLGCADIAFVGGSLIPHGGHNSLEPAAWGLPLVTGPSDFNFTEVSALLADAGGLVQVEGANALAEVLLGLVADPLRRQQQGAAAKQVVDSNRGALQRLIAVIEAQLKA</sequence>
<comment type="catalytic activity">
    <reaction evidence="6 7">
        <text>lipid IVA (E. coli) + CMP-3-deoxy-beta-D-manno-octulosonate = alpha-Kdo-(2-&gt;6)-lipid IVA (E. coli) + CMP + H(+)</text>
        <dbReference type="Rhea" id="RHEA:28066"/>
        <dbReference type="ChEBI" id="CHEBI:15378"/>
        <dbReference type="ChEBI" id="CHEBI:58603"/>
        <dbReference type="ChEBI" id="CHEBI:60364"/>
        <dbReference type="ChEBI" id="CHEBI:60377"/>
        <dbReference type="ChEBI" id="CHEBI:85987"/>
        <dbReference type="EC" id="2.4.99.12"/>
    </reaction>
</comment>
<dbReference type="EMBL" id="JBFRYA010000002">
    <property type="protein sequence ID" value="MEX1667905.1"/>
    <property type="molecule type" value="Genomic_DNA"/>
</dbReference>
<keyword evidence="10" id="KW-1185">Reference proteome</keyword>
<dbReference type="Gene3D" id="3.40.50.11720">
    <property type="entry name" value="3-Deoxy-D-manno-octulosonic-acid transferase, N-terminal domain"/>
    <property type="match status" value="1"/>
</dbReference>
<evidence type="ECO:0000256" key="7">
    <source>
        <dbReference type="RuleBase" id="RU365103"/>
    </source>
</evidence>
<dbReference type="InterPro" id="IPR039901">
    <property type="entry name" value="Kdotransferase"/>
</dbReference>
<comment type="subcellular location">
    <subcellularLocation>
        <location evidence="7">Cell membrane</location>
    </subcellularLocation>
</comment>
<evidence type="ECO:0000256" key="1">
    <source>
        <dbReference type="ARBA" id="ARBA00004713"/>
    </source>
</evidence>